<reference evidence="1 2" key="1">
    <citation type="journal article" date="2024" name="G3 (Bethesda)">
        <title>Genome assembly of Hibiscus sabdariffa L. provides insights into metabolisms of medicinal natural products.</title>
        <authorList>
            <person name="Kim T."/>
        </authorList>
    </citation>
    <scope>NUCLEOTIDE SEQUENCE [LARGE SCALE GENOMIC DNA]</scope>
    <source>
        <strain evidence="1">TK-2024</strain>
        <tissue evidence="1">Old leaves</tissue>
    </source>
</reference>
<sequence length="135" mass="14777">MGMDPMTHRPRTDMLSSLPYLIALTNLKELMDQHPLEEQALRLKAEAVEMAKLQSLQYLLQLTSASFSSGSNHINLHNTFSSDVDTINLLNSVSPIKDSSRLDLAAAASLQETLTHNLRGASCSSSYNGETDLSV</sequence>
<comment type="caution">
    <text evidence="1">The sequence shown here is derived from an EMBL/GenBank/DDBJ whole genome shotgun (WGS) entry which is preliminary data.</text>
</comment>
<evidence type="ECO:0000313" key="1">
    <source>
        <dbReference type="EMBL" id="KAK9037764.1"/>
    </source>
</evidence>
<organism evidence="1 2">
    <name type="scientific">Hibiscus sabdariffa</name>
    <name type="common">roselle</name>
    <dbReference type="NCBI Taxonomy" id="183260"/>
    <lineage>
        <taxon>Eukaryota</taxon>
        <taxon>Viridiplantae</taxon>
        <taxon>Streptophyta</taxon>
        <taxon>Embryophyta</taxon>
        <taxon>Tracheophyta</taxon>
        <taxon>Spermatophyta</taxon>
        <taxon>Magnoliopsida</taxon>
        <taxon>eudicotyledons</taxon>
        <taxon>Gunneridae</taxon>
        <taxon>Pentapetalae</taxon>
        <taxon>rosids</taxon>
        <taxon>malvids</taxon>
        <taxon>Malvales</taxon>
        <taxon>Malvaceae</taxon>
        <taxon>Malvoideae</taxon>
        <taxon>Hibiscus</taxon>
    </lineage>
</organism>
<evidence type="ECO:0000313" key="2">
    <source>
        <dbReference type="Proteomes" id="UP001396334"/>
    </source>
</evidence>
<name>A0ABR2TKH2_9ROSI</name>
<gene>
    <name evidence="1" type="ORF">V6N11_022664</name>
</gene>
<keyword evidence="2" id="KW-1185">Reference proteome</keyword>
<dbReference type="Proteomes" id="UP001396334">
    <property type="component" value="Unassembled WGS sequence"/>
</dbReference>
<dbReference type="EMBL" id="JBBPBN010000005">
    <property type="protein sequence ID" value="KAK9037764.1"/>
    <property type="molecule type" value="Genomic_DNA"/>
</dbReference>
<accession>A0ABR2TKH2</accession>
<protein>
    <submittedName>
        <fullName evidence="1">Uncharacterized protein</fullName>
    </submittedName>
</protein>
<proteinExistence type="predicted"/>